<proteinExistence type="predicted"/>
<gene>
    <name evidence="2" type="ORF">ATO7_13828</name>
</gene>
<dbReference type="Proteomes" id="UP000192342">
    <property type="component" value="Unassembled WGS sequence"/>
</dbReference>
<evidence type="ECO:0000259" key="1">
    <source>
        <dbReference type="Pfam" id="PF01738"/>
    </source>
</evidence>
<name>A0A1Y1SCP0_9GAMM</name>
<sequence length="232" mass="25897">MSIKEVVELALSQRKIRLEVHRPDNAAAAPGILYLHEIFGLLDVYRKDAEELAARGYVVYLPDLYSDGAARYCVRAMVRSAGRRNAASSGPNREVAELLERLKADPHCNGKLGMIGMCLTGGFVIQSAMRADMLAPVVYHHSLGMEGAGVPRDEEAGLDKIQRLQGHWSRVDPFCPAARRDRLINKLGDRVEAHVYNIPHGFRSGSRLTQGSKLAWQRTLRFFDEHLEPQPV</sequence>
<organism evidence="2 3">
    <name type="scientific">Oceanococcus atlanticus</name>
    <dbReference type="NCBI Taxonomy" id="1317117"/>
    <lineage>
        <taxon>Bacteria</taxon>
        <taxon>Pseudomonadati</taxon>
        <taxon>Pseudomonadota</taxon>
        <taxon>Gammaproteobacteria</taxon>
        <taxon>Chromatiales</taxon>
        <taxon>Oceanococcaceae</taxon>
        <taxon>Oceanococcus</taxon>
    </lineage>
</organism>
<protein>
    <submittedName>
        <fullName evidence="2">Dienelactone hydrolase</fullName>
    </submittedName>
</protein>
<accession>A0A1Y1SCP0</accession>
<reference evidence="2 3" key="1">
    <citation type="submission" date="2013-04" db="EMBL/GenBank/DDBJ databases">
        <title>Oceanococcus atlanticus 22II-S10r2 Genome Sequencing.</title>
        <authorList>
            <person name="Lai Q."/>
            <person name="Li G."/>
            <person name="Shao Z."/>
        </authorList>
    </citation>
    <scope>NUCLEOTIDE SEQUENCE [LARGE SCALE GENOMIC DNA]</scope>
    <source>
        <strain evidence="2 3">22II-S10r2</strain>
    </source>
</reference>
<dbReference type="InterPro" id="IPR051049">
    <property type="entry name" value="Dienelactone_hydrolase-like"/>
</dbReference>
<dbReference type="InterPro" id="IPR029058">
    <property type="entry name" value="AB_hydrolase_fold"/>
</dbReference>
<evidence type="ECO:0000313" key="2">
    <source>
        <dbReference type="EMBL" id="ORE86381.1"/>
    </source>
</evidence>
<dbReference type="RefSeq" id="WP_083562688.1">
    <property type="nucleotide sequence ID" value="NZ_AQQV01000003.1"/>
</dbReference>
<dbReference type="InterPro" id="IPR002925">
    <property type="entry name" value="Dienelactn_hydro"/>
</dbReference>
<dbReference type="Gene3D" id="3.40.50.1820">
    <property type="entry name" value="alpha/beta hydrolase"/>
    <property type="match status" value="1"/>
</dbReference>
<dbReference type="OrthoDB" id="9787933at2"/>
<dbReference type="PANTHER" id="PTHR46623:SF6">
    <property type="entry name" value="ALPHA_BETA-HYDROLASES SUPERFAMILY PROTEIN"/>
    <property type="match status" value="1"/>
</dbReference>
<comment type="caution">
    <text evidence="2">The sequence shown here is derived from an EMBL/GenBank/DDBJ whole genome shotgun (WGS) entry which is preliminary data.</text>
</comment>
<evidence type="ECO:0000313" key="3">
    <source>
        <dbReference type="Proteomes" id="UP000192342"/>
    </source>
</evidence>
<dbReference type="PANTHER" id="PTHR46623">
    <property type="entry name" value="CARBOXYMETHYLENEBUTENOLIDASE-RELATED"/>
    <property type="match status" value="1"/>
</dbReference>
<dbReference type="AlphaFoldDB" id="A0A1Y1SCP0"/>
<feature type="domain" description="Dienelactone hydrolase" evidence="1">
    <location>
        <begin position="20"/>
        <end position="226"/>
    </location>
</feature>
<dbReference type="SUPFAM" id="SSF53474">
    <property type="entry name" value="alpha/beta-Hydrolases"/>
    <property type="match status" value="1"/>
</dbReference>
<dbReference type="EMBL" id="AQQV01000003">
    <property type="protein sequence ID" value="ORE86381.1"/>
    <property type="molecule type" value="Genomic_DNA"/>
</dbReference>
<dbReference type="STRING" id="1317117.ATO7_13828"/>
<dbReference type="Pfam" id="PF01738">
    <property type="entry name" value="DLH"/>
    <property type="match status" value="1"/>
</dbReference>
<keyword evidence="2" id="KW-0378">Hydrolase</keyword>
<dbReference type="GO" id="GO:0016787">
    <property type="term" value="F:hydrolase activity"/>
    <property type="evidence" value="ECO:0007669"/>
    <property type="project" value="UniProtKB-KW"/>
</dbReference>
<keyword evidence="3" id="KW-1185">Reference proteome</keyword>